<accession>A0AAV4NVT4</accession>
<proteinExistence type="predicted"/>
<dbReference type="EMBL" id="BPLR01021382">
    <property type="protein sequence ID" value="GIX89017.1"/>
    <property type="molecule type" value="Genomic_DNA"/>
</dbReference>
<dbReference type="AlphaFoldDB" id="A0AAV4NVT4"/>
<name>A0AAV4NVT4_CAEEX</name>
<keyword evidence="2" id="KW-1185">Reference proteome</keyword>
<organism evidence="1 2">
    <name type="scientific">Caerostris extrusa</name>
    <name type="common">Bark spider</name>
    <name type="synonym">Caerostris bankana</name>
    <dbReference type="NCBI Taxonomy" id="172846"/>
    <lineage>
        <taxon>Eukaryota</taxon>
        <taxon>Metazoa</taxon>
        <taxon>Ecdysozoa</taxon>
        <taxon>Arthropoda</taxon>
        <taxon>Chelicerata</taxon>
        <taxon>Arachnida</taxon>
        <taxon>Araneae</taxon>
        <taxon>Araneomorphae</taxon>
        <taxon>Entelegynae</taxon>
        <taxon>Araneoidea</taxon>
        <taxon>Araneidae</taxon>
        <taxon>Caerostris</taxon>
    </lineage>
</organism>
<gene>
    <name evidence="1" type="ORF">CEXT_525071</name>
</gene>
<reference evidence="1 2" key="1">
    <citation type="submission" date="2021-06" db="EMBL/GenBank/DDBJ databases">
        <title>Caerostris extrusa draft genome.</title>
        <authorList>
            <person name="Kono N."/>
            <person name="Arakawa K."/>
        </authorList>
    </citation>
    <scope>NUCLEOTIDE SEQUENCE [LARGE SCALE GENOMIC DNA]</scope>
</reference>
<protein>
    <submittedName>
        <fullName evidence="1">Uncharacterized protein</fullName>
    </submittedName>
</protein>
<comment type="caution">
    <text evidence="1">The sequence shown here is derived from an EMBL/GenBank/DDBJ whole genome shotgun (WGS) entry which is preliminary data.</text>
</comment>
<dbReference type="Proteomes" id="UP001054945">
    <property type="component" value="Unassembled WGS sequence"/>
</dbReference>
<sequence>MIAPLTLSRHFALNFGSERDRFSPLLRYLPKKKKNLSLQVGKRPKELTKNVWNRSGIPLRDEKRPSKYAFPNIYRTFLYTGGLGNLLRKH</sequence>
<evidence type="ECO:0000313" key="1">
    <source>
        <dbReference type="EMBL" id="GIX89017.1"/>
    </source>
</evidence>
<evidence type="ECO:0000313" key="2">
    <source>
        <dbReference type="Proteomes" id="UP001054945"/>
    </source>
</evidence>